<dbReference type="PROSITE" id="PS51257">
    <property type="entry name" value="PROKAR_LIPOPROTEIN"/>
    <property type="match status" value="1"/>
</dbReference>
<protein>
    <submittedName>
        <fullName evidence="1">Uncharacterized protein</fullName>
    </submittedName>
</protein>
<proteinExistence type="predicted"/>
<gene>
    <name evidence="1" type="ORF">Asd1617_02706</name>
</gene>
<evidence type="ECO:0000313" key="1">
    <source>
        <dbReference type="EMBL" id="AHA65533.1"/>
    </source>
</evidence>
<accession>A0A0A6ZTU4</accession>
<dbReference type="Proteomes" id="UP000031647">
    <property type="component" value="Chromosome"/>
</dbReference>
<dbReference type="HOGENOM" id="CLU_3332966_0_0_6"/>
<name>A0A0A6ZTU4_SHIDY</name>
<organism evidence="1 2">
    <name type="scientific">Shigella dysenteriae 1617</name>
    <dbReference type="NCBI Taxonomy" id="754093"/>
    <lineage>
        <taxon>Bacteria</taxon>
        <taxon>Pseudomonadati</taxon>
        <taxon>Pseudomonadota</taxon>
        <taxon>Gammaproteobacteria</taxon>
        <taxon>Enterobacterales</taxon>
        <taxon>Enterobacteriaceae</taxon>
        <taxon>Shigella</taxon>
    </lineage>
</organism>
<sequence>MFFNKRPDVFAFGVEFFKVRMTVLMPISVSCGIANPRRH</sequence>
<dbReference type="PATRIC" id="fig|754093.4.peg.2635"/>
<dbReference type="EMBL" id="CP006736">
    <property type="protein sequence ID" value="AHA65533.1"/>
    <property type="molecule type" value="Genomic_DNA"/>
</dbReference>
<reference evidence="1 2" key="1">
    <citation type="submission" date="2013-09" db="EMBL/GenBank/DDBJ databases">
        <title>Comparative genomics of Sd1617 to representative strains in evaluating its pathogenesis.</title>
        <authorList>
            <person name="Aksomboon Vongsawan A."/>
            <person name="Kapatral V."/>
            <person name="Vaisvil B."/>
            <person name="Serichantalergs O."/>
            <person name="Hale T.L."/>
            <person name="Mason C.J."/>
        </authorList>
    </citation>
    <scope>NUCLEOTIDE SEQUENCE [LARGE SCALE GENOMIC DNA]</scope>
    <source>
        <strain evidence="1 2">1617</strain>
    </source>
</reference>
<dbReference type="KEGG" id="sdz:Asd1617_02706"/>
<evidence type="ECO:0000313" key="2">
    <source>
        <dbReference type="Proteomes" id="UP000031647"/>
    </source>
</evidence>
<dbReference type="AlphaFoldDB" id="A0A0A6ZTU4"/>